<comment type="caution">
    <text evidence="4">The sequence shown here is derived from an EMBL/GenBank/DDBJ whole genome shotgun (WGS) entry which is preliminary data.</text>
</comment>
<dbReference type="InterPro" id="IPR011032">
    <property type="entry name" value="GroES-like_sf"/>
</dbReference>
<dbReference type="Pfam" id="PF08240">
    <property type="entry name" value="ADH_N"/>
    <property type="match status" value="1"/>
</dbReference>
<evidence type="ECO:0000313" key="5">
    <source>
        <dbReference type="Proteomes" id="UP000256645"/>
    </source>
</evidence>
<dbReference type="Gene3D" id="3.40.50.720">
    <property type="entry name" value="NAD(P)-binding Rossmann-like Domain"/>
    <property type="match status" value="1"/>
</dbReference>
<keyword evidence="5" id="KW-1185">Reference proteome</keyword>
<dbReference type="PANTHER" id="PTHR45348">
    <property type="entry name" value="HYPOTHETICAL OXIDOREDUCTASE (EUROFUNG)"/>
    <property type="match status" value="1"/>
</dbReference>
<dbReference type="InterPro" id="IPR047122">
    <property type="entry name" value="Trans-enoyl_RdTase-like"/>
</dbReference>
<dbReference type="GO" id="GO:0016651">
    <property type="term" value="F:oxidoreductase activity, acting on NAD(P)H"/>
    <property type="evidence" value="ECO:0007669"/>
    <property type="project" value="InterPro"/>
</dbReference>
<dbReference type="Pfam" id="PF00107">
    <property type="entry name" value="ADH_zinc_N"/>
    <property type="match status" value="1"/>
</dbReference>
<evidence type="ECO:0000256" key="1">
    <source>
        <dbReference type="ARBA" id="ARBA00008072"/>
    </source>
</evidence>
<dbReference type="CDD" id="cd08249">
    <property type="entry name" value="enoyl_reductase_like"/>
    <property type="match status" value="1"/>
</dbReference>
<dbReference type="InterPro" id="IPR013149">
    <property type="entry name" value="ADH-like_C"/>
</dbReference>
<dbReference type="SUPFAM" id="SSF50129">
    <property type="entry name" value="GroES-like"/>
    <property type="match status" value="1"/>
</dbReference>
<dbReference type="EMBL" id="PDLM01000021">
    <property type="protein sequence ID" value="RDW57450.1"/>
    <property type="molecule type" value="Genomic_DNA"/>
</dbReference>
<dbReference type="InterPro" id="IPR020843">
    <property type="entry name" value="ER"/>
</dbReference>
<dbReference type="PANTHER" id="PTHR45348:SF2">
    <property type="entry name" value="ZINC-TYPE ALCOHOL DEHYDROGENASE-LIKE PROTEIN C2E1P3.01"/>
    <property type="match status" value="1"/>
</dbReference>
<organism evidence="4 5">
    <name type="scientific">Coleophoma cylindrospora</name>
    <dbReference type="NCBI Taxonomy" id="1849047"/>
    <lineage>
        <taxon>Eukaryota</taxon>
        <taxon>Fungi</taxon>
        <taxon>Dikarya</taxon>
        <taxon>Ascomycota</taxon>
        <taxon>Pezizomycotina</taxon>
        <taxon>Leotiomycetes</taxon>
        <taxon>Helotiales</taxon>
        <taxon>Dermateaceae</taxon>
        <taxon>Coleophoma</taxon>
    </lineage>
</organism>
<sequence>MPTNTAAWLTTAQAHPLDLQPAPLGIPSTHQILVKTHAVAINPIDTKLQSHAIYPLTYPTILGEDLAGTVIAVGPDVTRFQPGDRVLGCSAGFATQRNEEKAFQTYSILQSNLACPIPASISFESAVVLPLGVATAAAGLFNPDLLNLQLPAQPAPPPTGKTLLVWGGASSVGCNAIQLAVAAGYEVIATASPKNFAAVKSLGAAQVFDYHSATVVAELVAAFEGKASAGVYDAIGGEAAWVPVLEFVQRTEGGKMVATVTRGFASPPGGVVMRQVLSLSIRENFVGRAVFEEFLPRALEMGAYVPAPEPLVVGRGLECVQAGMDLLGRGVSNQKVVVVL</sequence>
<dbReference type="OrthoDB" id="48317at2759"/>
<dbReference type="Gene3D" id="3.90.180.10">
    <property type="entry name" value="Medium-chain alcohol dehydrogenases, catalytic domain"/>
    <property type="match status" value="1"/>
</dbReference>
<name>A0A3D8Q710_9HELO</name>
<reference evidence="4 5" key="1">
    <citation type="journal article" date="2018" name="IMA Fungus">
        <title>IMA Genome-F 9: Draft genome sequence of Annulohypoxylon stygium, Aspergillus mulundensis, Berkeleyomyces basicola (syn. Thielaviopsis basicola), Ceratocystis smalleyi, two Cercospora beticola strains, Coleophoma cylindrospora, Fusarium fracticaudum, Phialophora cf. hyalina, and Morchella septimelata.</title>
        <authorList>
            <person name="Wingfield B.D."/>
            <person name="Bills G.F."/>
            <person name="Dong Y."/>
            <person name="Huang W."/>
            <person name="Nel W.J."/>
            <person name="Swalarsk-Parry B.S."/>
            <person name="Vaghefi N."/>
            <person name="Wilken P.M."/>
            <person name="An Z."/>
            <person name="de Beer Z.W."/>
            <person name="De Vos L."/>
            <person name="Chen L."/>
            <person name="Duong T.A."/>
            <person name="Gao Y."/>
            <person name="Hammerbacher A."/>
            <person name="Kikkert J.R."/>
            <person name="Li Y."/>
            <person name="Li H."/>
            <person name="Li K."/>
            <person name="Li Q."/>
            <person name="Liu X."/>
            <person name="Ma X."/>
            <person name="Naidoo K."/>
            <person name="Pethybridge S.J."/>
            <person name="Sun J."/>
            <person name="Steenkamp E.T."/>
            <person name="van der Nest M.A."/>
            <person name="van Wyk S."/>
            <person name="Wingfield M.J."/>
            <person name="Xiong C."/>
            <person name="Yue Q."/>
            <person name="Zhang X."/>
        </authorList>
    </citation>
    <scope>NUCLEOTIDE SEQUENCE [LARGE SCALE GENOMIC DNA]</scope>
    <source>
        <strain evidence="4 5">BP6252</strain>
    </source>
</reference>
<evidence type="ECO:0000259" key="3">
    <source>
        <dbReference type="SMART" id="SM00829"/>
    </source>
</evidence>
<feature type="domain" description="Enoyl reductase (ER)" evidence="3">
    <location>
        <begin position="12"/>
        <end position="338"/>
    </location>
</feature>
<comment type="similarity">
    <text evidence="1">Belongs to the zinc-containing alcohol dehydrogenase family.</text>
</comment>
<dbReference type="STRING" id="1849047.A0A3D8Q710"/>
<dbReference type="AlphaFoldDB" id="A0A3D8Q710"/>
<protein>
    <recommendedName>
        <fullName evidence="3">Enoyl reductase (ER) domain-containing protein</fullName>
    </recommendedName>
</protein>
<dbReference type="InterPro" id="IPR013154">
    <property type="entry name" value="ADH-like_N"/>
</dbReference>
<evidence type="ECO:0000256" key="2">
    <source>
        <dbReference type="ARBA" id="ARBA00023002"/>
    </source>
</evidence>
<dbReference type="SUPFAM" id="SSF51735">
    <property type="entry name" value="NAD(P)-binding Rossmann-fold domains"/>
    <property type="match status" value="1"/>
</dbReference>
<dbReference type="InterPro" id="IPR036291">
    <property type="entry name" value="NAD(P)-bd_dom_sf"/>
</dbReference>
<evidence type="ECO:0000313" key="4">
    <source>
        <dbReference type="EMBL" id="RDW57450.1"/>
    </source>
</evidence>
<dbReference type="Proteomes" id="UP000256645">
    <property type="component" value="Unassembled WGS sequence"/>
</dbReference>
<dbReference type="SMART" id="SM00829">
    <property type="entry name" value="PKS_ER"/>
    <property type="match status" value="1"/>
</dbReference>
<keyword evidence="2" id="KW-0560">Oxidoreductase</keyword>
<proteinExistence type="inferred from homology"/>
<accession>A0A3D8Q710</accession>
<gene>
    <name evidence="4" type="ORF">BP6252_13788</name>
</gene>